<organism evidence="1">
    <name type="scientific">Amblyomma aureolatum</name>
    <dbReference type="NCBI Taxonomy" id="187763"/>
    <lineage>
        <taxon>Eukaryota</taxon>
        <taxon>Metazoa</taxon>
        <taxon>Ecdysozoa</taxon>
        <taxon>Arthropoda</taxon>
        <taxon>Chelicerata</taxon>
        <taxon>Arachnida</taxon>
        <taxon>Acari</taxon>
        <taxon>Parasitiformes</taxon>
        <taxon>Ixodida</taxon>
        <taxon>Ixodoidea</taxon>
        <taxon>Ixodidae</taxon>
        <taxon>Amblyomminae</taxon>
        <taxon>Amblyomma</taxon>
    </lineage>
</organism>
<proteinExistence type="evidence at transcript level"/>
<feature type="non-terminal residue" evidence="1">
    <location>
        <position position="1"/>
    </location>
</feature>
<dbReference type="EMBL" id="GFAC01007647">
    <property type="protein sequence ID" value="JAT91541.1"/>
    <property type="molecule type" value="mRNA"/>
</dbReference>
<accession>A0A1E1WXQ4</accession>
<dbReference type="AlphaFoldDB" id="A0A1E1WXQ4"/>
<reference evidence="1" key="1">
    <citation type="journal article" date="2017" name="Front. Cell. Infect. Microbiol.">
        <title>The Distinct Transcriptional Response of the Midgut of Amblyomma sculptum and Amblyomma aureolatum Ticks to Rickettsia rickettsii Correlates to Their Differences in Susceptibility to Infection.</title>
        <authorList>
            <person name="Martins L.A."/>
            <person name="Galletti M.F.B.M."/>
            <person name="Ribeiro J.M."/>
            <person name="Fujita A."/>
            <person name="Costa F.B."/>
            <person name="Labruna M.B."/>
            <person name="Daffre S."/>
            <person name="Fogaca A.C."/>
        </authorList>
    </citation>
    <scope>NUCLEOTIDE SEQUENCE</scope>
</reference>
<sequence>CTPESAFECYDQYRLDFKGAQALAVGGKYQDAIDGKCSALKQKLPCHKQISLCPVTKTANFSRQERGYQALSDIVCNDTQALNDSYIGGLCQDVDKLIECLVERNFRLHEDDPPLNENVRLCRRLQGSLGCYEETFNSSCPVPLESAKTAFAKTQEALILLAGCDGEPNGSAHLSAVPQGLLLGIVALVLTRWTTT</sequence>
<protein>
    <submittedName>
        <fullName evidence="1">Putative secreted peptide</fullName>
    </submittedName>
</protein>
<name>A0A1E1WXQ4_9ACAR</name>
<evidence type="ECO:0000313" key="1">
    <source>
        <dbReference type="EMBL" id="JAT91541.1"/>
    </source>
</evidence>